<name>A0AB38FSU0_9ENTR</name>
<sequence length="331" mass="36297">MARAKINVLPRRQFAAVLLKLTFRAELQVVITDQLATVQGNAALACNRDIAARFMIARKRNLLPFRRNSAAGKALVHAELAAGIKGDIPLTRIKIAKVNPDAFLARHQTDPVGVHAAERAGIDRHRRRITFTLLRLNAAVCANAVRPGHHPQIFSVHLGVNFRGPGDYRQRVAAAGINPFAFDGDCAFSDIQRLQVAVGIKHRFTGRQSSVRCVDKSAAIAGYAVGVRDHHVCRFPRHFRHPLQLRAVAAGHFVDDGLRFLPWSEIGVAGNDPAKLGLIELVGGVVEDDPFFSDVIVLELVMGDSRPVRRGDIHHRHAVGRAVHAGWPLRG</sequence>
<gene>
    <name evidence="1" type="ORF">NCTC11967_01317</name>
</gene>
<evidence type="ECO:0000313" key="1">
    <source>
        <dbReference type="EMBL" id="SQA62338.1"/>
    </source>
</evidence>
<reference evidence="1 2" key="1">
    <citation type="submission" date="2018-06" db="EMBL/GenBank/DDBJ databases">
        <authorList>
            <consortium name="Pathogen Informatics"/>
            <person name="Doyle S."/>
        </authorList>
    </citation>
    <scope>NUCLEOTIDE SEQUENCE [LARGE SCALE GENOMIC DNA]</scope>
    <source>
        <strain evidence="1 2">NCTC11967</strain>
    </source>
</reference>
<comment type="caution">
    <text evidence="1">The sequence shown here is derived from an EMBL/GenBank/DDBJ whole genome shotgun (WGS) entry which is preliminary data.</text>
</comment>
<organism evidence="1 2">
    <name type="scientific">Yokenella regensburgei</name>
    <dbReference type="NCBI Taxonomy" id="158877"/>
    <lineage>
        <taxon>Bacteria</taxon>
        <taxon>Pseudomonadati</taxon>
        <taxon>Pseudomonadota</taxon>
        <taxon>Gammaproteobacteria</taxon>
        <taxon>Enterobacterales</taxon>
        <taxon>Enterobacteriaceae</taxon>
        <taxon>Yokenella</taxon>
    </lineage>
</organism>
<evidence type="ECO:0000313" key="2">
    <source>
        <dbReference type="Proteomes" id="UP000251313"/>
    </source>
</evidence>
<proteinExistence type="predicted"/>
<dbReference type="EMBL" id="UAVL01000003">
    <property type="protein sequence ID" value="SQA62338.1"/>
    <property type="molecule type" value="Genomic_DNA"/>
</dbReference>
<accession>A0AB38FSU0</accession>
<dbReference type="AlphaFoldDB" id="A0AB38FSU0"/>
<protein>
    <submittedName>
        <fullName evidence="1">Uncharacterized protein</fullName>
    </submittedName>
</protein>
<dbReference type="Proteomes" id="UP000251313">
    <property type="component" value="Unassembled WGS sequence"/>
</dbReference>